<evidence type="ECO:0000313" key="1">
    <source>
        <dbReference type="EMBL" id="EJX01380.1"/>
    </source>
</evidence>
<organism evidence="1">
    <name type="scientific">gut metagenome</name>
    <dbReference type="NCBI Taxonomy" id="749906"/>
    <lineage>
        <taxon>unclassified sequences</taxon>
        <taxon>metagenomes</taxon>
        <taxon>organismal metagenomes</taxon>
    </lineage>
</organism>
<sequence>MVFNPQAFRLAEGARLNELISKLPGVTEKDGSLQWMGKPIRILMEGKELFGNIALLTQTLPAEAVERIKAYDKADDLEERTGKKDGKEDYVLDLKIKPGFLERWYGEAETGYETKDKYKVRGDATYLSTHNPLLISFNVANNNRFVSNRTINSYSMSGGGTGGKQQMGAVAY</sequence>
<reference evidence="1" key="1">
    <citation type="journal article" date="2012" name="PLoS ONE">
        <title>Gene sets for utilization of primary and secondary nutrition supplies in the distal gut of endangered iberian lynx.</title>
        <authorList>
            <person name="Alcaide M."/>
            <person name="Messina E."/>
            <person name="Richter M."/>
            <person name="Bargiela R."/>
            <person name="Peplies J."/>
            <person name="Huws S.A."/>
            <person name="Newbold C.J."/>
            <person name="Golyshin P.N."/>
            <person name="Simon M.A."/>
            <person name="Lopez G."/>
            <person name="Yakimov M.M."/>
            <person name="Ferrer M."/>
        </authorList>
    </citation>
    <scope>NUCLEOTIDE SEQUENCE</scope>
</reference>
<dbReference type="EMBL" id="AMCI01002984">
    <property type="protein sequence ID" value="EJX01380.1"/>
    <property type="molecule type" value="Genomic_DNA"/>
</dbReference>
<name>J9GNA5_9ZZZZ</name>
<accession>J9GNA5</accession>
<gene>
    <name evidence="1" type="ORF">EVA_10515</name>
</gene>
<protein>
    <submittedName>
        <fullName evidence="1">Uncharacterized protein</fullName>
    </submittedName>
</protein>
<comment type="caution">
    <text evidence="1">The sequence shown here is derived from an EMBL/GenBank/DDBJ whole genome shotgun (WGS) entry which is preliminary data.</text>
</comment>
<proteinExistence type="predicted"/>
<dbReference type="AlphaFoldDB" id="J9GNA5"/>